<sequence length="758" mass="85974">MQHYDQNIPSDYFMLVDDDDYNPPASTPFSATNIIEPSMHNPMHQDIALSQASLLLPGTAVYDALQYSLASMDAQDFNALYQNSYPSALQLSAIEPHANMAFDALQPFSWFFPMEQHLPLSLEPQYQSPVAVDFEHRRIADLLFSPTPSSQPVPETAQDHVYEELVDWDTSTPGPSCSSQATTEKGTEQIDWESVTPSPSYSPQAIAEQGTEQVDWESVTPSPSCSSQATTEKGTEQVDWESPTPSPSYSPLAITEQGTEQEDIHANGQSNRKRTRTPLQLRDKLRIIAFWDENQPISFLDLGHHFGLARTTVYGIIKKRHICESLARSQPRADMTFKTSRMAPSHFRIHEELLMAWFTDLRSRCIPVSGKMLTTQIFEVHRMLSRLLLKPPRPILFTSGWLTCFKRRRSICLETMRDDITANEENMPELKLLKFYLQNYNSDDIYFCDTTGMFLDMMPSTTNRDGNQHTIHSNQDNPYGMEVDHQSKFTSETRVLDLTRPIFENWLTELDNSLQRRTLLIMDEAMWAILKTRGRPTPFFLKHIKTDVVTGRVGALLPMSKRIAKEFKLQYLGLSIARWRQVMAEEISAPTQTLALETSLGFVTQAWQRVQGSTIQDSYNEVLALFGLRNSKPTKRLARSWSAMSSPSPSSSSPSSSRASASPPPQSVDSTESTLRAALKEAIPNIRESALSYYLNQDKEIGPTGFLRSKILAIQAHEEFKALFREVDFGRVAFGSKEPSSRQENLFQHFSQKLLTYE</sequence>
<protein>
    <submittedName>
        <fullName evidence="6">Tigger transposable element-derived protein 6</fullName>
    </submittedName>
</protein>
<evidence type="ECO:0000259" key="5">
    <source>
        <dbReference type="PROSITE" id="PS51253"/>
    </source>
</evidence>
<dbReference type="InterPro" id="IPR050863">
    <property type="entry name" value="CenT-Element_Derived"/>
</dbReference>
<reference evidence="6" key="1">
    <citation type="journal article" date="2020" name="Fungal Divers.">
        <title>Resolving the Mortierellaceae phylogeny through synthesis of multi-gene phylogenetics and phylogenomics.</title>
        <authorList>
            <person name="Vandepol N."/>
            <person name="Liber J."/>
            <person name="Desiro A."/>
            <person name="Na H."/>
            <person name="Kennedy M."/>
            <person name="Barry K."/>
            <person name="Grigoriev I.V."/>
            <person name="Miller A.N."/>
            <person name="O'Donnell K."/>
            <person name="Stajich J.E."/>
            <person name="Bonito G."/>
        </authorList>
    </citation>
    <scope>NUCLEOTIDE SEQUENCE</scope>
    <source>
        <strain evidence="6">REB-010B</strain>
    </source>
</reference>
<dbReference type="InterPro" id="IPR007889">
    <property type="entry name" value="HTH_Psq"/>
</dbReference>
<dbReference type="Gene3D" id="1.10.10.60">
    <property type="entry name" value="Homeodomain-like"/>
    <property type="match status" value="2"/>
</dbReference>
<dbReference type="Pfam" id="PF04218">
    <property type="entry name" value="CENP-B_N"/>
    <property type="match status" value="1"/>
</dbReference>
<evidence type="ECO:0000313" key="7">
    <source>
        <dbReference type="Proteomes" id="UP000738325"/>
    </source>
</evidence>
<dbReference type="InterPro" id="IPR009057">
    <property type="entry name" value="Homeodomain-like_sf"/>
</dbReference>
<gene>
    <name evidence="6" type="primary">TIGD6</name>
    <name evidence="6" type="ORF">BGZ99_000202</name>
</gene>
<name>A0A9P6RQR0_9FUNG</name>
<evidence type="ECO:0000256" key="3">
    <source>
        <dbReference type="ARBA" id="ARBA00023242"/>
    </source>
</evidence>
<feature type="compositionally biased region" description="Polar residues" evidence="4">
    <location>
        <begin position="219"/>
        <end position="232"/>
    </location>
</feature>
<dbReference type="PANTHER" id="PTHR19303">
    <property type="entry name" value="TRANSPOSON"/>
    <property type="match status" value="1"/>
</dbReference>
<dbReference type="OrthoDB" id="2443471at2759"/>
<feature type="region of interest" description="Disordered" evidence="4">
    <location>
        <begin position="168"/>
        <end position="277"/>
    </location>
</feature>
<dbReference type="EMBL" id="JAAAIP010000102">
    <property type="protein sequence ID" value="KAG0325757.1"/>
    <property type="molecule type" value="Genomic_DNA"/>
</dbReference>
<evidence type="ECO:0000256" key="1">
    <source>
        <dbReference type="ARBA" id="ARBA00004123"/>
    </source>
</evidence>
<dbReference type="InterPro" id="IPR004875">
    <property type="entry name" value="DDE_SF_endonuclease_dom"/>
</dbReference>
<keyword evidence="2" id="KW-0238">DNA-binding</keyword>
<comment type="subcellular location">
    <subcellularLocation>
        <location evidence="1">Nucleus</location>
    </subcellularLocation>
</comment>
<dbReference type="InterPro" id="IPR006600">
    <property type="entry name" value="HTH_CenpB_DNA-bd_dom"/>
</dbReference>
<dbReference type="Proteomes" id="UP000738325">
    <property type="component" value="Unassembled WGS sequence"/>
</dbReference>
<keyword evidence="7" id="KW-1185">Reference proteome</keyword>
<feature type="compositionally biased region" description="Low complexity" evidence="4">
    <location>
        <begin position="640"/>
        <end position="661"/>
    </location>
</feature>
<evidence type="ECO:0000256" key="2">
    <source>
        <dbReference type="ARBA" id="ARBA00023125"/>
    </source>
</evidence>
<dbReference type="PANTHER" id="PTHR19303:SF73">
    <property type="entry name" value="PROTEIN PDC2"/>
    <property type="match status" value="1"/>
</dbReference>
<organism evidence="6 7">
    <name type="scientific">Dissophora globulifera</name>
    <dbReference type="NCBI Taxonomy" id="979702"/>
    <lineage>
        <taxon>Eukaryota</taxon>
        <taxon>Fungi</taxon>
        <taxon>Fungi incertae sedis</taxon>
        <taxon>Mucoromycota</taxon>
        <taxon>Mortierellomycotina</taxon>
        <taxon>Mortierellomycetes</taxon>
        <taxon>Mortierellales</taxon>
        <taxon>Mortierellaceae</taxon>
        <taxon>Dissophora</taxon>
    </lineage>
</organism>
<evidence type="ECO:0000313" key="6">
    <source>
        <dbReference type="EMBL" id="KAG0325757.1"/>
    </source>
</evidence>
<dbReference type="GO" id="GO:0005634">
    <property type="term" value="C:nucleus"/>
    <property type="evidence" value="ECO:0007669"/>
    <property type="project" value="UniProtKB-SubCell"/>
</dbReference>
<proteinExistence type="predicted"/>
<feature type="region of interest" description="Disordered" evidence="4">
    <location>
        <begin position="638"/>
        <end position="672"/>
    </location>
</feature>
<feature type="compositionally biased region" description="Polar residues" evidence="4">
    <location>
        <begin position="169"/>
        <end position="184"/>
    </location>
</feature>
<keyword evidence="3" id="KW-0539">Nucleus</keyword>
<evidence type="ECO:0000256" key="4">
    <source>
        <dbReference type="SAM" id="MobiDB-lite"/>
    </source>
</evidence>
<dbReference type="PROSITE" id="PS51253">
    <property type="entry name" value="HTH_CENPB"/>
    <property type="match status" value="1"/>
</dbReference>
<feature type="domain" description="HTH CENPB-type" evidence="5">
    <location>
        <begin position="338"/>
        <end position="415"/>
    </location>
</feature>
<accession>A0A9P6RQR0</accession>
<dbReference type="SUPFAM" id="SSF46689">
    <property type="entry name" value="Homeodomain-like"/>
    <property type="match status" value="1"/>
</dbReference>
<dbReference type="GO" id="GO:0003677">
    <property type="term" value="F:DNA binding"/>
    <property type="evidence" value="ECO:0007669"/>
    <property type="project" value="UniProtKB-KW"/>
</dbReference>
<dbReference type="Pfam" id="PF03184">
    <property type="entry name" value="DDE_1"/>
    <property type="match status" value="1"/>
</dbReference>
<comment type="caution">
    <text evidence="6">The sequence shown here is derived from an EMBL/GenBank/DDBJ whole genome shotgun (WGS) entry which is preliminary data.</text>
</comment>
<dbReference type="AlphaFoldDB" id="A0A9P6RQR0"/>